<comment type="subcellular location">
    <subcellularLocation>
        <location evidence="1">Mitochondrion</location>
    </subcellularLocation>
</comment>
<evidence type="ECO:0000313" key="9">
    <source>
        <dbReference type="EMBL" id="CAF3587932.1"/>
    </source>
</evidence>
<protein>
    <recommendedName>
        <fullName evidence="6">Small ribosomal subunit protein mS33</fullName>
    </recommendedName>
</protein>
<dbReference type="AlphaFoldDB" id="A0A813ZDU3"/>
<evidence type="ECO:0000256" key="4">
    <source>
        <dbReference type="ARBA" id="ARBA00023128"/>
    </source>
</evidence>
<dbReference type="Proteomes" id="UP000677228">
    <property type="component" value="Unassembled WGS sequence"/>
</dbReference>
<dbReference type="InterPro" id="IPR013219">
    <property type="entry name" value="Ribosomal_mS33"/>
</dbReference>
<accession>A0A813ZDU3</accession>
<dbReference type="EMBL" id="CAJNOK010001298">
    <property type="protein sequence ID" value="CAF0804330.1"/>
    <property type="molecule type" value="Genomic_DNA"/>
</dbReference>
<keyword evidence="3" id="KW-0689">Ribosomal protein</keyword>
<evidence type="ECO:0000313" key="8">
    <source>
        <dbReference type="EMBL" id="CAF0898760.1"/>
    </source>
</evidence>
<evidence type="ECO:0000256" key="5">
    <source>
        <dbReference type="ARBA" id="ARBA00023274"/>
    </source>
</evidence>
<dbReference type="Pfam" id="PF08293">
    <property type="entry name" value="MRP-S33"/>
    <property type="match status" value="1"/>
</dbReference>
<dbReference type="GO" id="GO:0005739">
    <property type="term" value="C:mitochondrion"/>
    <property type="evidence" value="ECO:0007669"/>
    <property type="project" value="UniProtKB-SubCell"/>
</dbReference>
<gene>
    <name evidence="8" type="ORF">GPM918_LOCUS8519</name>
    <name evidence="7" type="ORF">OVA965_LOCUS4817</name>
    <name evidence="10" type="ORF">SRO942_LOCUS8519</name>
    <name evidence="9" type="ORF">TMI583_LOCUS4816</name>
</gene>
<dbReference type="Proteomes" id="UP000663829">
    <property type="component" value="Unassembled WGS sequence"/>
</dbReference>
<dbReference type="EMBL" id="CAJOBC010001492">
    <property type="protein sequence ID" value="CAF3681578.1"/>
    <property type="molecule type" value="Genomic_DNA"/>
</dbReference>
<comment type="caution">
    <text evidence="8">The sequence shown here is derived from an EMBL/GenBank/DDBJ whole genome shotgun (WGS) entry which is preliminary data.</text>
</comment>
<dbReference type="Proteomes" id="UP000682733">
    <property type="component" value="Unassembled WGS sequence"/>
</dbReference>
<dbReference type="GO" id="GO:0005840">
    <property type="term" value="C:ribosome"/>
    <property type="evidence" value="ECO:0007669"/>
    <property type="project" value="UniProtKB-KW"/>
</dbReference>
<evidence type="ECO:0000256" key="3">
    <source>
        <dbReference type="ARBA" id="ARBA00022980"/>
    </source>
</evidence>
<evidence type="ECO:0000313" key="11">
    <source>
        <dbReference type="Proteomes" id="UP000663829"/>
    </source>
</evidence>
<proteinExistence type="inferred from homology"/>
<dbReference type="PANTHER" id="PTHR13362:SF2">
    <property type="entry name" value="SMALL RIBOSOMAL SUBUNIT PROTEIN MS33"/>
    <property type="match status" value="1"/>
</dbReference>
<evidence type="ECO:0000313" key="7">
    <source>
        <dbReference type="EMBL" id="CAF0804330.1"/>
    </source>
</evidence>
<dbReference type="Proteomes" id="UP000681722">
    <property type="component" value="Unassembled WGS sequence"/>
</dbReference>
<evidence type="ECO:0000256" key="1">
    <source>
        <dbReference type="ARBA" id="ARBA00004173"/>
    </source>
</evidence>
<name>A0A813ZDU3_9BILA</name>
<sequence length="123" mass="14972">MTASTYAQRMLRLSQRIFTEYPKITFSRKDHREQHADFLKLLEERPHTSGILTSMNYYPRHQEIHYLMEALRYHGLYRNEHKDFQEEVKRLRILRGKQRKNIRAMFPPRLPELAPCCKPENKT</sequence>
<reference evidence="8" key="1">
    <citation type="submission" date="2021-02" db="EMBL/GenBank/DDBJ databases">
        <authorList>
            <person name="Nowell W R."/>
        </authorList>
    </citation>
    <scope>NUCLEOTIDE SEQUENCE</scope>
</reference>
<organism evidence="8 11">
    <name type="scientific">Didymodactylos carnosus</name>
    <dbReference type="NCBI Taxonomy" id="1234261"/>
    <lineage>
        <taxon>Eukaryota</taxon>
        <taxon>Metazoa</taxon>
        <taxon>Spiralia</taxon>
        <taxon>Gnathifera</taxon>
        <taxon>Rotifera</taxon>
        <taxon>Eurotatoria</taxon>
        <taxon>Bdelloidea</taxon>
        <taxon>Philodinida</taxon>
        <taxon>Philodinidae</taxon>
        <taxon>Didymodactylos</taxon>
    </lineage>
</organism>
<evidence type="ECO:0000256" key="6">
    <source>
        <dbReference type="ARBA" id="ARBA00035132"/>
    </source>
</evidence>
<evidence type="ECO:0000256" key="2">
    <source>
        <dbReference type="ARBA" id="ARBA00008970"/>
    </source>
</evidence>
<dbReference type="EMBL" id="CAJNOQ010001492">
    <property type="protein sequence ID" value="CAF0898760.1"/>
    <property type="molecule type" value="Genomic_DNA"/>
</dbReference>
<keyword evidence="11" id="KW-1185">Reference proteome</keyword>
<dbReference type="PANTHER" id="PTHR13362">
    <property type="entry name" value="MITOCHONDRIAL RIBOSOMAL PROTEIN S33"/>
    <property type="match status" value="1"/>
</dbReference>
<evidence type="ECO:0000313" key="10">
    <source>
        <dbReference type="EMBL" id="CAF3681578.1"/>
    </source>
</evidence>
<keyword evidence="4" id="KW-0496">Mitochondrion</keyword>
<dbReference type="EMBL" id="CAJOBA010001299">
    <property type="protein sequence ID" value="CAF3587932.1"/>
    <property type="molecule type" value="Genomic_DNA"/>
</dbReference>
<comment type="similarity">
    <text evidence="2">Belongs to the mitochondrion-specific ribosomal protein mS33 family.</text>
</comment>
<dbReference type="GO" id="GO:1990904">
    <property type="term" value="C:ribonucleoprotein complex"/>
    <property type="evidence" value="ECO:0007669"/>
    <property type="project" value="UniProtKB-KW"/>
</dbReference>
<dbReference type="OrthoDB" id="5980584at2759"/>
<keyword evidence="5" id="KW-0687">Ribonucleoprotein</keyword>